<evidence type="ECO:0000256" key="1">
    <source>
        <dbReference type="ARBA" id="ARBA00004604"/>
    </source>
</evidence>
<evidence type="ECO:0000256" key="4">
    <source>
        <dbReference type="ARBA" id="ARBA00022737"/>
    </source>
</evidence>
<keyword evidence="6" id="KW-0687">Ribonucleoprotein</keyword>
<organism evidence="11 12">
    <name type="scientific">Vavraia culicis (isolate floridensis)</name>
    <name type="common">Microsporidian parasite</name>
    <dbReference type="NCBI Taxonomy" id="948595"/>
    <lineage>
        <taxon>Eukaryota</taxon>
        <taxon>Fungi</taxon>
        <taxon>Fungi incertae sedis</taxon>
        <taxon>Microsporidia</taxon>
        <taxon>Pleistophoridae</taxon>
        <taxon>Vavraia</taxon>
    </lineage>
</organism>
<feature type="transmembrane region" description="Helical" evidence="9">
    <location>
        <begin position="6"/>
        <end position="29"/>
    </location>
</feature>
<keyword evidence="5" id="KW-0539">Nucleus</keyword>
<keyword evidence="9" id="KW-0812">Transmembrane</keyword>
<keyword evidence="3 7" id="KW-0853">WD repeat</keyword>
<dbReference type="InterPro" id="IPR015943">
    <property type="entry name" value="WD40/YVTN_repeat-like_dom_sf"/>
</dbReference>
<dbReference type="PANTHER" id="PTHR22851:SF0">
    <property type="entry name" value="DDB1- AND CUL4-ASSOCIATED FACTOR 13"/>
    <property type="match status" value="1"/>
</dbReference>
<feature type="domain" description="Sof1-like protein" evidence="10">
    <location>
        <begin position="413"/>
        <end position="479"/>
    </location>
</feature>
<dbReference type="SMART" id="SM00320">
    <property type="entry name" value="WD40"/>
    <property type="match status" value="3"/>
</dbReference>
<dbReference type="OrthoDB" id="10249065at2759"/>
<dbReference type="GeneID" id="19878590"/>
<evidence type="ECO:0000256" key="7">
    <source>
        <dbReference type="PROSITE-ProRule" id="PRU00221"/>
    </source>
</evidence>
<feature type="region of interest" description="Disordered" evidence="8">
    <location>
        <begin position="462"/>
        <end position="483"/>
    </location>
</feature>
<reference evidence="12" key="1">
    <citation type="submission" date="2011-03" db="EMBL/GenBank/DDBJ databases">
        <title>The genome sequence of Vavraia culicis strain floridensis.</title>
        <authorList>
            <consortium name="The Broad Institute Genome Sequencing Platform"/>
            <person name="Cuomo C."/>
            <person name="Becnel J."/>
            <person name="Sanscrainte N."/>
            <person name="Young S.K."/>
            <person name="Zeng Q."/>
            <person name="Gargeya S."/>
            <person name="Fitzgerald M."/>
            <person name="Haas B."/>
            <person name="Abouelleil A."/>
            <person name="Alvarado L."/>
            <person name="Arachchi H.M."/>
            <person name="Berlin A."/>
            <person name="Chapman S.B."/>
            <person name="Gearin G."/>
            <person name="Goldberg J."/>
            <person name="Griggs A."/>
            <person name="Gujja S."/>
            <person name="Hansen M."/>
            <person name="Heiman D."/>
            <person name="Howarth C."/>
            <person name="Larimer J."/>
            <person name="Lui A."/>
            <person name="MacDonald P.J.P."/>
            <person name="McCowen C."/>
            <person name="Montmayeur A."/>
            <person name="Murphy C."/>
            <person name="Neiman D."/>
            <person name="Pearson M."/>
            <person name="Priest M."/>
            <person name="Roberts A."/>
            <person name="Saif S."/>
            <person name="Shea T."/>
            <person name="Sisk P."/>
            <person name="Stolte C."/>
            <person name="Sykes S."/>
            <person name="Wortman J."/>
            <person name="Nusbaum C."/>
            <person name="Birren B."/>
        </authorList>
    </citation>
    <scope>NUCLEOTIDE SEQUENCE [LARGE SCALE GENOMIC DNA]</scope>
    <source>
        <strain evidence="12">floridensis</strain>
    </source>
</reference>
<dbReference type="AlphaFoldDB" id="L2GX70"/>
<evidence type="ECO:0000256" key="9">
    <source>
        <dbReference type="SAM" id="Phobius"/>
    </source>
</evidence>
<dbReference type="Pfam" id="PF00400">
    <property type="entry name" value="WD40"/>
    <property type="match status" value="2"/>
</dbReference>
<dbReference type="GO" id="GO:0000462">
    <property type="term" value="P:maturation of SSU-rRNA from tricistronic rRNA transcript (SSU-rRNA, 5.8S rRNA, LSU-rRNA)"/>
    <property type="evidence" value="ECO:0007669"/>
    <property type="project" value="TreeGrafter"/>
</dbReference>
<feature type="repeat" description="WD" evidence="7">
    <location>
        <begin position="338"/>
        <end position="368"/>
    </location>
</feature>
<accession>L2GX70</accession>
<dbReference type="STRING" id="948595.L2GX70"/>
<dbReference type="InterPro" id="IPR007287">
    <property type="entry name" value="Sof1"/>
</dbReference>
<gene>
    <name evidence="11" type="ORF">VCUG_00705</name>
</gene>
<dbReference type="FunCoup" id="L2GX70">
    <property type="interactions" value="332"/>
</dbReference>
<evidence type="ECO:0000256" key="6">
    <source>
        <dbReference type="ARBA" id="ARBA00023274"/>
    </source>
</evidence>
<dbReference type="Proteomes" id="UP000011081">
    <property type="component" value="Unassembled WGS sequence"/>
</dbReference>
<dbReference type="InParanoid" id="L2GX70"/>
<evidence type="ECO:0000313" key="11">
    <source>
        <dbReference type="EMBL" id="ELA47863.1"/>
    </source>
</evidence>
<dbReference type="InterPro" id="IPR051733">
    <property type="entry name" value="WD_repeat_DCAF13/WDSOF1"/>
</dbReference>
<dbReference type="SUPFAM" id="SSF50978">
    <property type="entry name" value="WD40 repeat-like"/>
    <property type="match status" value="1"/>
</dbReference>
<keyword evidence="12" id="KW-1185">Reference proteome</keyword>
<comment type="subcellular location">
    <subcellularLocation>
        <location evidence="1">Nucleus</location>
        <location evidence="1">Nucleolus</location>
    </subcellularLocation>
</comment>
<proteinExistence type="inferred from homology"/>
<evidence type="ECO:0000256" key="3">
    <source>
        <dbReference type="ARBA" id="ARBA00022574"/>
    </source>
</evidence>
<dbReference type="PROSITE" id="PS50082">
    <property type="entry name" value="WD_REPEATS_2"/>
    <property type="match status" value="2"/>
</dbReference>
<dbReference type="Pfam" id="PF04158">
    <property type="entry name" value="Sof1"/>
    <property type="match status" value="1"/>
</dbReference>
<keyword evidence="9" id="KW-0472">Membrane</keyword>
<dbReference type="GO" id="GO:0032040">
    <property type="term" value="C:small-subunit processome"/>
    <property type="evidence" value="ECO:0007669"/>
    <property type="project" value="TreeGrafter"/>
</dbReference>
<dbReference type="InterPro" id="IPR001680">
    <property type="entry name" value="WD40_rpt"/>
</dbReference>
<evidence type="ECO:0000313" key="12">
    <source>
        <dbReference type="Proteomes" id="UP000011081"/>
    </source>
</evidence>
<dbReference type="VEuPathDB" id="MicrosporidiaDB:VCUG_00705"/>
<name>L2GX70_VAVCU</name>
<keyword evidence="9" id="KW-1133">Transmembrane helix</keyword>
<evidence type="ECO:0000256" key="2">
    <source>
        <dbReference type="ARBA" id="ARBA00005649"/>
    </source>
</evidence>
<feature type="repeat" description="WD" evidence="7">
    <location>
        <begin position="395"/>
        <end position="419"/>
    </location>
</feature>
<dbReference type="RefSeq" id="XP_008073726.1">
    <property type="nucleotide sequence ID" value="XM_008075535.1"/>
</dbReference>
<evidence type="ECO:0000259" key="10">
    <source>
        <dbReference type="Pfam" id="PF04158"/>
    </source>
</evidence>
<dbReference type="EMBL" id="GL877411">
    <property type="protein sequence ID" value="ELA47863.1"/>
    <property type="molecule type" value="Genomic_DNA"/>
</dbReference>
<comment type="similarity">
    <text evidence="2">Belongs to the WD repeat DCAF13/WDSOF1 family.</text>
</comment>
<dbReference type="PANTHER" id="PTHR22851">
    <property type="entry name" value="U3 SMALL NUCLEOLAR RNA U3 SNORNA ASSOCIATED PROTEIN"/>
    <property type="match status" value="1"/>
</dbReference>
<protein>
    <recommendedName>
        <fullName evidence="10">Sof1-like protein domain-containing protein</fullName>
    </recommendedName>
</protein>
<keyword evidence="4" id="KW-0677">Repeat</keyword>
<evidence type="ECO:0000256" key="8">
    <source>
        <dbReference type="SAM" id="MobiDB-lite"/>
    </source>
</evidence>
<evidence type="ECO:0000256" key="5">
    <source>
        <dbReference type="ARBA" id="ARBA00023242"/>
    </source>
</evidence>
<dbReference type="OMA" id="NSYAYER"/>
<sequence length="483" mass="55653">MHFCVILYFSCHVVLMYFSGSHPLIILYFKPRMKIHSITHTASTSTKEHKTCSSRKLHYKKTDQDPLANQREYMCALNAVKIERLLAKPFVRNVECFGDGVTRVSVWDHLIASCTYTDEIVVRSGSDVIMTGHVDGLKDIAAARNGVFIACSNRLLFYNNNIFFTNESGREKSCEEEMVEDSRMKNSYVKTAHETMTGPNMENMFCVKAKGNAGNIPATKFWTFSENLNCIFAGKDTLVCSGDGFIKTINSYGKVAATMKCNDSYRGVKQNNEIFFCRSQRNLDLIDEKSQSVIISERFGFKTNDIAFKDNVYFVTANEDSFVYLHDVRRLNVPVAKFVGHVNSVTSIDFVDNEIVTGSIDKTVRIFNSYDRLARDVYHSKRMLAVNAVSVYKKRFILSGSEDGNVRLWRLHASEKENMSRREKNALECNRMLKEKYYHVGDVRRIDRHRFLPKELKGRIRNETEHHKAVERKRNRVMEKKPE</sequence>
<dbReference type="HOGENOM" id="CLU_033999_0_0_1"/>
<dbReference type="InterPro" id="IPR036322">
    <property type="entry name" value="WD40_repeat_dom_sf"/>
</dbReference>
<dbReference type="Gene3D" id="2.130.10.10">
    <property type="entry name" value="YVTN repeat-like/Quinoprotein amine dehydrogenase"/>
    <property type="match status" value="1"/>
</dbReference>